<feature type="DNA-binding region" description="H-T-H motif" evidence="4">
    <location>
        <begin position="30"/>
        <end position="49"/>
    </location>
</feature>
<reference evidence="6 7" key="1">
    <citation type="journal article" date="2021" name="Int. J. Syst. Evol. Microbiol.">
        <title>Reticulibacter mediterranei gen. nov., sp. nov., within the new family Reticulibacteraceae fam. nov., and Ktedonospora formicarum gen. nov., sp. nov., Ktedonobacter robiniae sp. nov., Dictyobacter formicarum sp. nov. and Dictyobacter arantiisoli sp. nov., belonging to the class Ktedonobacteria.</title>
        <authorList>
            <person name="Yabe S."/>
            <person name="Zheng Y."/>
            <person name="Wang C.M."/>
            <person name="Sakai Y."/>
            <person name="Abe K."/>
            <person name="Yokota A."/>
            <person name="Donadio S."/>
            <person name="Cavaletti L."/>
            <person name="Monciardini P."/>
        </authorList>
    </citation>
    <scope>NUCLEOTIDE SEQUENCE [LARGE SCALE GENOMIC DNA]</scope>
    <source>
        <strain evidence="6 7">SOSP1-9</strain>
    </source>
</reference>
<dbReference type="InterPro" id="IPR001647">
    <property type="entry name" value="HTH_TetR"/>
</dbReference>
<keyword evidence="2 4" id="KW-0238">DNA-binding</keyword>
<accession>A0ABQ3VHZ2</accession>
<dbReference type="SUPFAM" id="SSF46689">
    <property type="entry name" value="Homeodomain-like"/>
    <property type="match status" value="1"/>
</dbReference>
<dbReference type="EMBL" id="BNJJ01000010">
    <property type="protein sequence ID" value="GHO85675.1"/>
    <property type="molecule type" value="Genomic_DNA"/>
</dbReference>
<keyword evidence="3" id="KW-0804">Transcription</keyword>
<sequence length="199" mass="22821">MRQRQAEETRQRILGTARSLLARQGYAGMTIEAIAEAAEVSPKTVTAVIGSKRELLAELVRPEAFDEPIQQLLTRLRTIEDPRQRVELVVTISRSVYESLMQEFELLRTAGVVAAELAELARHIETRRRGRQSYLITDLHKRNALRTGLTSEEALDVLWSLTSYDMYRLLVVEQRWSTARYETWLSTLLIDQLLQPING</sequence>
<protein>
    <recommendedName>
        <fullName evidence="5">HTH tetR-type domain-containing protein</fullName>
    </recommendedName>
</protein>
<dbReference type="Pfam" id="PF00440">
    <property type="entry name" value="TetR_N"/>
    <property type="match status" value="1"/>
</dbReference>
<organism evidence="6 7">
    <name type="scientific">Dictyobacter formicarum</name>
    <dbReference type="NCBI Taxonomy" id="2778368"/>
    <lineage>
        <taxon>Bacteria</taxon>
        <taxon>Bacillati</taxon>
        <taxon>Chloroflexota</taxon>
        <taxon>Ktedonobacteria</taxon>
        <taxon>Ktedonobacterales</taxon>
        <taxon>Dictyobacteraceae</taxon>
        <taxon>Dictyobacter</taxon>
    </lineage>
</organism>
<gene>
    <name evidence="6" type="ORF">KSZ_36810</name>
</gene>
<dbReference type="PROSITE" id="PS50977">
    <property type="entry name" value="HTH_TETR_2"/>
    <property type="match status" value="1"/>
</dbReference>
<comment type="caution">
    <text evidence="6">The sequence shown here is derived from an EMBL/GenBank/DDBJ whole genome shotgun (WGS) entry which is preliminary data.</text>
</comment>
<evidence type="ECO:0000259" key="5">
    <source>
        <dbReference type="PROSITE" id="PS50977"/>
    </source>
</evidence>
<dbReference type="PANTHER" id="PTHR30055:SF234">
    <property type="entry name" value="HTH-TYPE TRANSCRIPTIONAL REGULATOR BETI"/>
    <property type="match status" value="1"/>
</dbReference>
<feature type="domain" description="HTH tetR-type" evidence="5">
    <location>
        <begin position="7"/>
        <end position="67"/>
    </location>
</feature>
<dbReference type="InterPro" id="IPR050109">
    <property type="entry name" value="HTH-type_TetR-like_transc_reg"/>
</dbReference>
<dbReference type="PANTHER" id="PTHR30055">
    <property type="entry name" value="HTH-TYPE TRANSCRIPTIONAL REGULATOR RUTR"/>
    <property type="match status" value="1"/>
</dbReference>
<evidence type="ECO:0000313" key="7">
    <source>
        <dbReference type="Proteomes" id="UP000635565"/>
    </source>
</evidence>
<evidence type="ECO:0000313" key="6">
    <source>
        <dbReference type="EMBL" id="GHO85675.1"/>
    </source>
</evidence>
<keyword evidence="1" id="KW-0805">Transcription regulation</keyword>
<evidence type="ECO:0000256" key="4">
    <source>
        <dbReference type="PROSITE-ProRule" id="PRU00335"/>
    </source>
</evidence>
<evidence type="ECO:0000256" key="2">
    <source>
        <dbReference type="ARBA" id="ARBA00023125"/>
    </source>
</evidence>
<dbReference type="InterPro" id="IPR009057">
    <property type="entry name" value="Homeodomain-like_sf"/>
</dbReference>
<evidence type="ECO:0000256" key="1">
    <source>
        <dbReference type="ARBA" id="ARBA00023015"/>
    </source>
</evidence>
<dbReference type="Gene3D" id="1.10.357.10">
    <property type="entry name" value="Tetracycline Repressor, domain 2"/>
    <property type="match status" value="1"/>
</dbReference>
<name>A0ABQ3VHZ2_9CHLR</name>
<proteinExistence type="predicted"/>
<dbReference type="Proteomes" id="UP000635565">
    <property type="component" value="Unassembled WGS sequence"/>
</dbReference>
<keyword evidence="7" id="KW-1185">Reference proteome</keyword>
<evidence type="ECO:0000256" key="3">
    <source>
        <dbReference type="ARBA" id="ARBA00023163"/>
    </source>
</evidence>